<dbReference type="InterPro" id="IPR035369">
    <property type="entry name" value="Nrap_D4"/>
</dbReference>
<evidence type="ECO:0000313" key="13">
    <source>
        <dbReference type="Proteomes" id="UP000663861"/>
    </source>
</evidence>
<dbReference type="GO" id="GO:0034456">
    <property type="term" value="C:UTP-C complex"/>
    <property type="evidence" value="ECO:0007669"/>
    <property type="project" value="TreeGrafter"/>
</dbReference>
<dbReference type="Pfam" id="PF17406">
    <property type="entry name" value="Nrap_D5"/>
    <property type="match status" value="1"/>
</dbReference>
<keyword evidence="3 5" id="KW-0694">RNA-binding</keyword>
<dbReference type="EMBL" id="CAJMWY010000952">
    <property type="protein sequence ID" value="CAE6452704.1"/>
    <property type="molecule type" value="Genomic_DNA"/>
</dbReference>
<keyword evidence="5" id="KW-0690">Ribosome biogenesis</keyword>
<dbReference type="Gene3D" id="3.30.70.3030">
    <property type="match status" value="1"/>
</dbReference>
<evidence type="ECO:0000259" key="9">
    <source>
        <dbReference type="Pfam" id="PF17405"/>
    </source>
</evidence>
<feature type="domain" description="Nrap protein" evidence="6">
    <location>
        <begin position="73"/>
        <end position="179"/>
    </location>
</feature>
<dbReference type="Pfam" id="PF17403">
    <property type="entry name" value="Nrap_D2"/>
    <property type="match status" value="1"/>
</dbReference>
<dbReference type="InterPro" id="IPR005554">
    <property type="entry name" value="NOL6/Upt22"/>
</dbReference>
<keyword evidence="4 5" id="KW-0539">Nucleus</keyword>
<comment type="similarity">
    <text evidence="2 5">Belongs to the NRAP family.</text>
</comment>
<dbReference type="InterPro" id="IPR035367">
    <property type="entry name" value="Nrap_D2"/>
</dbReference>
<proteinExistence type="inferred from homology"/>
<keyword evidence="5" id="KW-0698">rRNA processing</keyword>
<feature type="domain" description="Nrap protein" evidence="9">
    <location>
        <begin position="698"/>
        <end position="889"/>
    </location>
</feature>
<dbReference type="GO" id="GO:0006409">
    <property type="term" value="P:tRNA export from nucleus"/>
    <property type="evidence" value="ECO:0007669"/>
    <property type="project" value="TreeGrafter"/>
</dbReference>
<evidence type="ECO:0000256" key="4">
    <source>
        <dbReference type="ARBA" id="ARBA00023242"/>
    </source>
</evidence>
<feature type="domain" description="Nrap protein" evidence="6">
    <location>
        <begin position="185"/>
        <end position="283"/>
    </location>
</feature>
<dbReference type="GO" id="GO:0032040">
    <property type="term" value="C:small-subunit processome"/>
    <property type="evidence" value="ECO:0007669"/>
    <property type="project" value="TreeGrafter"/>
</dbReference>
<feature type="domain" description="Nrap protein" evidence="8">
    <location>
        <begin position="490"/>
        <end position="641"/>
    </location>
</feature>
<reference evidence="12" key="1">
    <citation type="submission" date="2021-01" db="EMBL/GenBank/DDBJ databases">
        <authorList>
            <person name="Kaushik A."/>
        </authorList>
    </citation>
    <scope>NUCLEOTIDE SEQUENCE</scope>
    <source>
        <strain evidence="12">AG4-RS23</strain>
    </source>
</reference>
<evidence type="ECO:0000259" key="10">
    <source>
        <dbReference type="Pfam" id="PF17406"/>
    </source>
</evidence>
<feature type="domain" description="Nrap protein" evidence="7">
    <location>
        <begin position="287"/>
        <end position="422"/>
    </location>
</feature>
<dbReference type="Pfam" id="PF03813">
    <property type="entry name" value="Nrap"/>
    <property type="match status" value="2"/>
</dbReference>
<dbReference type="Pfam" id="PF17405">
    <property type="entry name" value="Nrap_D4"/>
    <property type="match status" value="1"/>
</dbReference>
<comment type="subcellular location">
    <subcellularLocation>
        <location evidence="1 5">Nucleus</location>
        <location evidence="1 5">Nucleolus</location>
    </subcellularLocation>
</comment>
<gene>
    <name evidence="12" type="ORF">RDB_LOCUS57074</name>
</gene>
<keyword evidence="5" id="KW-0687">Ribonucleoprotein</keyword>
<sequence>MSLHEHLMNLPPIVPCKPPSVIKKRTAVSYPAPLPSQDSQWTVSFERPSNIQLIGSWANGVSVRGNDHTGFLVDVAVEMPSSLFREKDYLNARYSHQRAYYLAVIASSLTAKGNSLGLTTADLAYESLEHDIRRTTLVISPTKDSTSELSRSKSPLSIRIIPILPLNHPLSERHLGPSRVLTTDDLAYESLEHDIRRTTLVISPTKDSTSELSRSKSPLSIRIIPILPLNHPLSERHLGPSRVCIRTSGLSDLDPTPTPLYNNLALLGTTPTSHLLLIHNAKTQIPAFGDTLALLRVWANQRGYGTGAGHRSGDTAQLARCVRGFGFLGAWWGAVIVYLVLGGKQVKGVKKQARIGRGLSSYQLFRAVLDFLAKHDFAATPIFLGESPFELADWKEYHDAIFVDGTGKYNMLAGVPLESLTSSQFELADWKEYHDAIFVDGTGKYNMLAGVPLESLELLRLDAQASLSLLDEASDEAFESVFLHDLRNPRLRFDYSLRVPLDGAKSKVETLGNTLEWASRTNALISQLTATVRKALGTRVKACAVLQPAPTLRSLSQSCPNSVPFIELGLVLDQTEAPRLVDYGPPADDSAGSEVFRAFWGPKSELRRFKDGRILESVVWEVSHPDERAHIPGRLIRHILHVVWEVSHPDERAHIPGRLIRHILQFHFGIEIEPVQPTVYDEVVRLPSSAVKLYSSVAENLMTFRPSQTAFDTIVRQIKAAEDLPLALVTASPISPYLRGTSVFYPWPMDLARYGSLPESIKYIPPMDAILQLEKSARWPDDLAAIQKLKLAFFVGIADALRAQDPQIRTSVALDPEATELDVHDNCSLEVVTPAGFAFRFRIYHDREKTLLDAAKADGDPRVGGALRLHETRFLYLPRHHAAVAALSHRFPSYAPTVRLVVRWLGAHLVLTHVSHPLIELIVAREFLKPGRAPTSVPTAFARVVQTLVEWRWREEPLAVPLYSALDEQGSKDYKKLTRDAEEACRALRREDPTLGRGAWVVSTEEDVQGLRWGSPRPIVAARVQQIAKATLEHILSSEMAAKTIFLHPLTDYDFVIRLNPSVLSRYGENITADESVWTASRGFANNRGDATPLVGFDPAAEYLADLQCAFGHVTLFFHDPHGGDIIAGLWDPKLTTQVTPFKVMLGYTTKLTEEVTPFKVMLGYTTKLTEEGKVVFNKQAAIAEMKIMGEGMVRSIETKG</sequence>
<dbReference type="GO" id="GO:0006364">
    <property type="term" value="P:rRNA processing"/>
    <property type="evidence" value="ECO:0007669"/>
    <property type="project" value="UniProtKB-KW"/>
</dbReference>
<dbReference type="PANTHER" id="PTHR17972:SF0">
    <property type="entry name" value="NUCLEOLAR PROTEIN 6"/>
    <property type="match status" value="1"/>
</dbReference>
<evidence type="ECO:0000313" key="12">
    <source>
        <dbReference type="EMBL" id="CAE6452704.1"/>
    </source>
</evidence>
<comment type="caution">
    <text evidence="12">The sequence shown here is derived from an EMBL/GenBank/DDBJ whole genome shotgun (WGS) entry which is preliminary data.</text>
</comment>
<dbReference type="GO" id="GO:0032545">
    <property type="term" value="C:CURI complex"/>
    <property type="evidence" value="ECO:0007669"/>
    <property type="project" value="TreeGrafter"/>
</dbReference>
<evidence type="ECO:0000256" key="1">
    <source>
        <dbReference type="ARBA" id="ARBA00004604"/>
    </source>
</evidence>
<feature type="domain" description="Nrap protein" evidence="10">
    <location>
        <begin position="891"/>
        <end position="1041"/>
    </location>
</feature>
<evidence type="ECO:0000259" key="7">
    <source>
        <dbReference type="Pfam" id="PF17403"/>
    </source>
</evidence>
<protein>
    <recommendedName>
        <fullName evidence="5">U3 small nucleolar RNA-associated protein 22</fullName>
    </recommendedName>
</protein>
<dbReference type="GO" id="GO:0003723">
    <property type="term" value="F:RNA binding"/>
    <property type="evidence" value="ECO:0007669"/>
    <property type="project" value="UniProtKB-KW"/>
</dbReference>
<dbReference type="Gene3D" id="1.10.1410.10">
    <property type="match status" value="2"/>
</dbReference>
<dbReference type="InterPro" id="IPR035371">
    <property type="entry name" value="Nrap_D6"/>
</dbReference>
<evidence type="ECO:0000259" key="11">
    <source>
        <dbReference type="Pfam" id="PF17407"/>
    </source>
</evidence>
<dbReference type="PANTHER" id="PTHR17972">
    <property type="entry name" value="NUCLEOLAR RNA-ASSOCIATED PROTEIN"/>
    <property type="match status" value="1"/>
</dbReference>
<dbReference type="Proteomes" id="UP000663861">
    <property type="component" value="Unassembled WGS sequence"/>
</dbReference>
<feature type="domain" description="Nrap protein" evidence="11">
    <location>
        <begin position="1050"/>
        <end position="1197"/>
    </location>
</feature>
<dbReference type="InterPro" id="IPR035082">
    <property type="entry name" value="Nrap_D1"/>
</dbReference>
<dbReference type="AlphaFoldDB" id="A0A8H3BBZ0"/>
<organism evidence="12 13">
    <name type="scientific">Rhizoctonia solani</name>
    <dbReference type="NCBI Taxonomy" id="456999"/>
    <lineage>
        <taxon>Eukaryota</taxon>
        <taxon>Fungi</taxon>
        <taxon>Dikarya</taxon>
        <taxon>Basidiomycota</taxon>
        <taxon>Agaricomycotina</taxon>
        <taxon>Agaricomycetes</taxon>
        <taxon>Cantharellales</taxon>
        <taxon>Ceratobasidiaceae</taxon>
        <taxon>Rhizoctonia</taxon>
    </lineage>
</organism>
<dbReference type="InterPro" id="IPR035368">
    <property type="entry name" value="Nrap_D3"/>
</dbReference>
<accession>A0A8H3BBZ0</accession>
<evidence type="ECO:0000256" key="3">
    <source>
        <dbReference type="ARBA" id="ARBA00022884"/>
    </source>
</evidence>
<dbReference type="Pfam" id="PF17407">
    <property type="entry name" value="Nrap_D6"/>
    <property type="match status" value="1"/>
</dbReference>
<evidence type="ECO:0000256" key="2">
    <source>
        <dbReference type="ARBA" id="ARBA00006674"/>
    </source>
</evidence>
<evidence type="ECO:0000259" key="8">
    <source>
        <dbReference type="Pfam" id="PF17404"/>
    </source>
</evidence>
<name>A0A8H3BBZ0_9AGAM</name>
<dbReference type="Pfam" id="PF17404">
    <property type="entry name" value="Nrap_D3"/>
    <property type="match status" value="1"/>
</dbReference>
<evidence type="ECO:0000259" key="6">
    <source>
        <dbReference type="Pfam" id="PF03813"/>
    </source>
</evidence>
<dbReference type="InterPro" id="IPR035370">
    <property type="entry name" value="Nrap_D5"/>
</dbReference>
<evidence type="ECO:0000256" key="5">
    <source>
        <dbReference type="RuleBase" id="RU364032"/>
    </source>
</evidence>